<gene>
    <name evidence="1" type="ORF">MKW98_031445</name>
</gene>
<name>A0AAD4S5V4_9MAGN</name>
<organism evidence="1 2">
    <name type="scientific">Papaver atlanticum</name>
    <dbReference type="NCBI Taxonomy" id="357466"/>
    <lineage>
        <taxon>Eukaryota</taxon>
        <taxon>Viridiplantae</taxon>
        <taxon>Streptophyta</taxon>
        <taxon>Embryophyta</taxon>
        <taxon>Tracheophyta</taxon>
        <taxon>Spermatophyta</taxon>
        <taxon>Magnoliopsida</taxon>
        <taxon>Ranunculales</taxon>
        <taxon>Papaveraceae</taxon>
        <taxon>Papaveroideae</taxon>
        <taxon>Papaver</taxon>
    </lineage>
</organism>
<proteinExistence type="predicted"/>
<dbReference type="AlphaFoldDB" id="A0AAD4S5V4"/>
<dbReference type="Proteomes" id="UP001202328">
    <property type="component" value="Unassembled WGS sequence"/>
</dbReference>
<sequence>MGKRKKKDFSVSRICKSKIEEDEMALFHHSRSKSTTKSGINCNGYAFYTFPFNGCYKNYGNIMARWRVCIIRSMPKILFSAYLEDRQHDNNR</sequence>
<evidence type="ECO:0000313" key="2">
    <source>
        <dbReference type="Proteomes" id="UP001202328"/>
    </source>
</evidence>
<protein>
    <submittedName>
        <fullName evidence="1">Uncharacterized protein</fullName>
    </submittedName>
</protein>
<keyword evidence="2" id="KW-1185">Reference proteome</keyword>
<comment type="caution">
    <text evidence="1">The sequence shown here is derived from an EMBL/GenBank/DDBJ whole genome shotgun (WGS) entry which is preliminary data.</text>
</comment>
<accession>A0AAD4S5V4</accession>
<dbReference type="EMBL" id="JAJJMB010014022">
    <property type="protein sequence ID" value="KAI3863853.1"/>
    <property type="molecule type" value="Genomic_DNA"/>
</dbReference>
<reference evidence="1" key="1">
    <citation type="submission" date="2022-04" db="EMBL/GenBank/DDBJ databases">
        <title>A functionally conserved STORR gene fusion in Papaver species that diverged 16.8 million years ago.</title>
        <authorList>
            <person name="Catania T."/>
        </authorList>
    </citation>
    <scope>NUCLEOTIDE SEQUENCE</scope>
    <source>
        <strain evidence="1">S-188037</strain>
    </source>
</reference>
<evidence type="ECO:0000313" key="1">
    <source>
        <dbReference type="EMBL" id="KAI3863853.1"/>
    </source>
</evidence>